<feature type="repeat" description="Solcar" evidence="10">
    <location>
        <begin position="120"/>
        <end position="225"/>
    </location>
</feature>
<evidence type="ECO:0000256" key="11">
    <source>
        <dbReference type="RuleBase" id="RU000488"/>
    </source>
</evidence>
<dbReference type="EMBL" id="KQ965735">
    <property type="protein sequence ID" value="KXS20633.1"/>
    <property type="molecule type" value="Genomic_DNA"/>
</dbReference>
<feature type="repeat" description="Solcar" evidence="10">
    <location>
        <begin position="235"/>
        <end position="345"/>
    </location>
</feature>
<accession>A0A139AVM5</accession>
<feature type="repeat" description="Solcar" evidence="10">
    <location>
        <begin position="24"/>
        <end position="113"/>
    </location>
</feature>
<dbReference type="PROSITE" id="PS50920">
    <property type="entry name" value="SOLCAR"/>
    <property type="match status" value="3"/>
</dbReference>
<sequence>MEIEKEWMEPCQCPGVHGGIRKLKEMGKGFVHGALAASGAVLVSNPAEVVKTRLQLQGELGSTRAYTSTADAFTKILRQEGPLALQKGLGPALLYQIAMNGTRLGFYEPVKRLVQPYIPSHYWASVTAGFSCGALGAFIASPLFLVKARMQAYNSTASALGPAAAATAAVGSQHDYVRHGVFYALRYVYRTEGVAGLWRGVDAGMARTAAGSAVQLSTYESLKSSLRNLPGGADHPYIVELLSAFSTGFIVAAAMNPLDVVYSRMLNMKVVAGGGGGRGAGGAGGSGGGGGGSSYTPYTSSLDCLVKTVRNEGPKALWKGYGAHVLRLAPQSFLTLILLEWIRRVATT</sequence>
<dbReference type="PANTHER" id="PTHR45928:SF1">
    <property type="entry name" value="RE38146P"/>
    <property type="match status" value="1"/>
</dbReference>
<keyword evidence="5" id="KW-0677">Repeat</keyword>
<evidence type="ECO:0000256" key="8">
    <source>
        <dbReference type="ARBA" id="ARBA00023128"/>
    </source>
</evidence>
<evidence type="ECO:0000256" key="3">
    <source>
        <dbReference type="ARBA" id="ARBA00022448"/>
    </source>
</evidence>
<evidence type="ECO:0000313" key="12">
    <source>
        <dbReference type="EMBL" id="KXS20633.1"/>
    </source>
</evidence>
<evidence type="ECO:0000256" key="10">
    <source>
        <dbReference type="PROSITE-ProRule" id="PRU00282"/>
    </source>
</evidence>
<dbReference type="InterPro" id="IPR051508">
    <property type="entry name" value="Mito_Carrier_Antiporter"/>
</dbReference>
<dbReference type="STRING" id="1344416.A0A139AVM5"/>
<dbReference type="GO" id="GO:0005743">
    <property type="term" value="C:mitochondrial inner membrane"/>
    <property type="evidence" value="ECO:0007669"/>
    <property type="project" value="UniProtKB-SubCell"/>
</dbReference>
<evidence type="ECO:0000256" key="6">
    <source>
        <dbReference type="ARBA" id="ARBA00022792"/>
    </source>
</evidence>
<keyword evidence="9 10" id="KW-0472">Membrane</keyword>
<keyword evidence="4 10" id="KW-0812">Transmembrane</keyword>
<dbReference type="InterPro" id="IPR018108">
    <property type="entry name" value="MCP_transmembrane"/>
</dbReference>
<evidence type="ECO:0000256" key="9">
    <source>
        <dbReference type="ARBA" id="ARBA00023136"/>
    </source>
</evidence>
<keyword evidence="13" id="KW-1185">Reference proteome</keyword>
<dbReference type="OMA" id="GFYDPMR"/>
<organism evidence="12 13">
    <name type="scientific">Gonapodya prolifera (strain JEL478)</name>
    <name type="common">Monoblepharis prolifera</name>
    <dbReference type="NCBI Taxonomy" id="1344416"/>
    <lineage>
        <taxon>Eukaryota</taxon>
        <taxon>Fungi</taxon>
        <taxon>Fungi incertae sedis</taxon>
        <taxon>Chytridiomycota</taxon>
        <taxon>Chytridiomycota incertae sedis</taxon>
        <taxon>Monoblepharidomycetes</taxon>
        <taxon>Monoblepharidales</taxon>
        <taxon>Gonapodyaceae</taxon>
        <taxon>Gonapodya</taxon>
    </lineage>
</organism>
<keyword evidence="7" id="KW-1133">Transmembrane helix</keyword>
<dbReference type="AlphaFoldDB" id="A0A139AVM5"/>
<evidence type="ECO:0000256" key="2">
    <source>
        <dbReference type="ARBA" id="ARBA00006375"/>
    </source>
</evidence>
<dbReference type="Pfam" id="PF00153">
    <property type="entry name" value="Mito_carr"/>
    <property type="match status" value="3"/>
</dbReference>
<dbReference type="InterPro" id="IPR023395">
    <property type="entry name" value="MCP_dom_sf"/>
</dbReference>
<dbReference type="SUPFAM" id="SSF103506">
    <property type="entry name" value="Mitochondrial carrier"/>
    <property type="match status" value="1"/>
</dbReference>
<reference evidence="12 13" key="1">
    <citation type="journal article" date="2015" name="Genome Biol. Evol.">
        <title>Phylogenomic analyses indicate that early fungi evolved digesting cell walls of algal ancestors of land plants.</title>
        <authorList>
            <person name="Chang Y."/>
            <person name="Wang S."/>
            <person name="Sekimoto S."/>
            <person name="Aerts A.L."/>
            <person name="Choi C."/>
            <person name="Clum A."/>
            <person name="LaButti K.M."/>
            <person name="Lindquist E.A."/>
            <person name="Yee Ngan C."/>
            <person name="Ohm R.A."/>
            <person name="Salamov A.A."/>
            <person name="Grigoriev I.V."/>
            <person name="Spatafora J.W."/>
            <person name="Berbee M.L."/>
        </authorList>
    </citation>
    <scope>NUCLEOTIDE SEQUENCE [LARGE SCALE GENOMIC DNA]</scope>
    <source>
        <strain evidence="12 13">JEL478</strain>
    </source>
</reference>
<name>A0A139AVM5_GONPJ</name>
<proteinExistence type="inferred from homology"/>
<evidence type="ECO:0000256" key="7">
    <source>
        <dbReference type="ARBA" id="ARBA00022989"/>
    </source>
</evidence>
<comment type="similarity">
    <text evidence="2 11">Belongs to the mitochondrial carrier (TC 2.A.29) family.</text>
</comment>
<keyword evidence="8" id="KW-0496">Mitochondrion</keyword>
<dbReference type="OrthoDB" id="6703404at2759"/>
<dbReference type="Gene3D" id="1.50.40.10">
    <property type="entry name" value="Mitochondrial carrier domain"/>
    <property type="match status" value="1"/>
</dbReference>
<gene>
    <name evidence="12" type="ORF">M427DRAFT_151917</name>
</gene>
<evidence type="ECO:0000256" key="4">
    <source>
        <dbReference type="ARBA" id="ARBA00022692"/>
    </source>
</evidence>
<evidence type="ECO:0000256" key="1">
    <source>
        <dbReference type="ARBA" id="ARBA00004448"/>
    </source>
</evidence>
<keyword evidence="3 11" id="KW-0813">Transport</keyword>
<evidence type="ECO:0000313" key="13">
    <source>
        <dbReference type="Proteomes" id="UP000070544"/>
    </source>
</evidence>
<comment type="subcellular location">
    <subcellularLocation>
        <location evidence="1">Mitochondrion inner membrane</location>
        <topology evidence="1">Multi-pass membrane protein</topology>
    </subcellularLocation>
</comment>
<protein>
    <submittedName>
        <fullName evidence="12">Mitochondrial carrier</fullName>
    </submittedName>
</protein>
<dbReference type="Proteomes" id="UP000070544">
    <property type="component" value="Unassembled WGS sequence"/>
</dbReference>
<evidence type="ECO:0000256" key="5">
    <source>
        <dbReference type="ARBA" id="ARBA00022737"/>
    </source>
</evidence>
<keyword evidence="6" id="KW-0999">Mitochondrion inner membrane</keyword>
<dbReference type="PANTHER" id="PTHR45928">
    <property type="entry name" value="RE38146P"/>
    <property type="match status" value="1"/>
</dbReference>